<dbReference type="InterPro" id="IPR011650">
    <property type="entry name" value="Peptidase_M20_dimer"/>
</dbReference>
<sequence length="408" mass="43907">MAVSSITFAPAKIVRALLQAGCVRRAFSFFEERAEEIDDLHAEICSIPAPPFGEERRARYLRGRLAQVEPDELELDEEGNVIALLRGRSLFPLLVLSAHIDTVFPPNTDFTVRREGRILRAPGIADDGCGLAALIALAEAIRRYEIKTKGSILFVGTVGEEGEGNLRGVRHLLLKGRWAGRIDSFISLDGAGLERITNGALGSRRFRVRFIGAGGHSWGDFGIANPIHALGRAIARLVVYPTPLRPRTSFNVGRIEGGAGVNVIAREATMDVDLRSESAEELARLTNFFHRTVAEAAAAENGARASSAPPIEFEIELIGERPGGETPAESTLVRLAREATRVFGVDPFLDRASTDANIAISMGIPAITIGVGGTSGNVHTLNEWYDPHGREEGLKRALLIALGIAGLG</sequence>
<dbReference type="GO" id="GO:0016787">
    <property type="term" value="F:hydrolase activity"/>
    <property type="evidence" value="ECO:0007669"/>
    <property type="project" value="UniProtKB-KW"/>
</dbReference>
<reference evidence="4 5" key="2">
    <citation type="submission" date="2015-01" db="EMBL/GenBank/DDBJ databases">
        <title>Complete genome sequence of Pyrinomonas methylaliphatogenes type strain K22T.</title>
        <authorList>
            <person name="Lee K.C.Y."/>
            <person name="Power J.F."/>
            <person name="Dunfield P.F."/>
            <person name="Morgan X.C."/>
            <person name="Huttenhower C."/>
            <person name="Stott M.B."/>
        </authorList>
    </citation>
    <scope>NUCLEOTIDE SEQUENCE [LARGE SCALE GENOMIC DNA]</scope>
    <source>
        <strain evidence="4 5">K22</strain>
    </source>
</reference>
<accession>A0A0B6X0C9</accession>
<proteinExistence type="predicted"/>
<keyword evidence="2" id="KW-0378">Hydrolase</keyword>
<dbReference type="Proteomes" id="UP000031518">
    <property type="component" value="Unassembled WGS sequence"/>
</dbReference>
<organism evidence="4 5">
    <name type="scientific">Pyrinomonas methylaliphatogenes</name>
    <dbReference type="NCBI Taxonomy" id="454194"/>
    <lineage>
        <taxon>Bacteria</taxon>
        <taxon>Pseudomonadati</taxon>
        <taxon>Acidobacteriota</taxon>
        <taxon>Blastocatellia</taxon>
        <taxon>Blastocatellales</taxon>
        <taxon>Pyrinomonadaceae</taxon>
        <taxon>Pyrinomonas</taxon>
    </lineage>
</organism>
<dbReference type="InterPro" id="IPR050072">
    <property type="entry name" value="Peptidase_M20A"/>
</dbReference>
<dbReference type="PANTHER" id="PTHR43808">
    <property type="entry name" value="ACETYLORNITHINE DEACETYLASE"/>
    <property type="match status" value="1"/>
</dbReference>
<dbReference type="GO" id="GO:0046872">
    <property type="term" value="F:metal ion binding"/>
    <property type="evidence" value="ECO:0007669"/>
    <property type="project" value="UniProtKB-KW"/>
</dbReference>
<keyword evidence="5" id="KW-1185">Reference proteome</keyword>
<dbReference type="InterPro" id="IPR036264">
    <property type="entry name" value="Bact_exopeptidase_dim_dom"/>
</dbReference>
<dbReference type="EMBL" id="CBXV010000008">
    <property type="protein sequence ID" value="CDM66978.1"/>
    <property type="molecule type" value="Genomic_DNA"/>
</dbReference>
<feature type="domain" description="Peptidase M20 dimerisation" evidence="3">
    <location>
        <begin position="201"/>
        <end position="297"/>
    </location>
</feature>
<dbReference type="SUPFAM" id="SSF53187">
    <property type="entry name" value="Zn-dependent exopeptidases"/>
    <property type="match status" value="1"/>
</dbReference>
<name>A0A0B6X0C9_9BACT</name>
<dbReference type="Pfam" id="PF01546">
    <property type="entry name" value="Peptidase_M20"/>
    <property type="match status" value="1"/>
</dbReference>
<evidence type="ECO:0000313" key="4">
    <source>
        <dbReference type="EMBL" id="CDM66978.1"/>
    </source>
</evidence>
<keyword evidence="1" id="KW-0479">Metal-binding</keyword>
<evidence type="ECO:0000256" key="1">
    <source>
        <dbReference type="ARBA" id="ARBA00022723"/>
    </source>
</evidence>
<dbReference type="Gene3D" id="3.30.70.360">
    <property type="match status" value="1"/>
</dbReference>
<evidence type="ECO:0000313" key="5">
    <source>
        <dbReference type="Proteomes" id="UP000031518"/>
    </source>
</evidence>
<gene>
    <name evidence="4" type="ORF">PYK22_03026</name>
</gene>
<dbReference type="SUPFAM" id="SSF55031">
    <property type="entry name" value="Bacterial exopeptidase dimerisation domain"/>
    <property type="match status" value="1"/>
</dbReference>
<protein>
    <submittedName>
        <fullName evidence="4">Di-/tripeptidase</fullName>
    </submittedName>
</protein>
<dbReference type="RefSeq" id="WP_041978519.1">
    <property type="nucleotide sequence ID" value="NZ_CBXV010000008.1"/>
</dbReference>
<reference evidence="4 5" key="1">
    <citation type="submission" date="2013-12" db="EMBL/GenBank/DDBJ databases">
        <authorList>
            <person name="Stott M."/>
        </authorList>
    </citation>
    <scope>NUCLEOTIDE SEQUENCE [LARGE SCALE GENOMIC DNA]</scope>
    <source>
        <strain evidence="4 5">K22</strain>
    </source>
</reference>
<dbReference type="Pfam" id="PF07687">
    <property type="entry name" value="M20_dimer"/>
    <property type="match status" value="1"/>
</dbReference>
<dbReference type="PANTHER" id="PTHR43808:SF17">
    <property type="entry name" value="PEPTIDASE M20"/>
    <property type="match status" value="1"/>
</dbReference>
<dbReference type="STRING" id="454194.PYK22_03026"/>
<dbReference type="InterPro" id="IPR002933">
    <property type="entry name" value="Peptidase_M20"/>
</dbReference>
<evidence type="ECO:0000256" key="2">
    <source>
        <dbReference type="ARBA" id="ARBA00022801"/>
    </source>
</evidence>
<dbReference type="AlphaFoldDB" id="A0A0B6X0C9"/>
<evidence type="ECO:0000259" key="3">
    <source>
        <dbReference type="Pfam" id="PF07687"/>
    </source>
</evidence>
<dbReference type="Gene3D" id="3.40.630.10">
    <property type="entry name" value="Zn peptidases"/>
    <property type="match status" value="1"/>
</dbReference>
<dbReference type="OrthoDB" id="9783294at2"/>